<feature type="non-terminal residue" evidence="1">
    <location>
        <position position="1"/>
    </location>
</feature>
<gene>
    <name evidence="1" type="ORF">OXX778_LOCUS18304</name>
</gene>
<organism evidence="1 2">
    <name type="scientific">Brachionus calyciflorus</name>
    <dbReference type="NCBI Taxonomy" id="104777"/>
    <lineage>
        <taxon>Eukaryota</taxon>
        <taxon>Metazoa</taxon>
        <taxon>Spiralia</taxon>
        <taxon>Gnathifera</taxon>
        <taxon>Rotifera</taxon>
        <taxon>Eurotatoria</taxon>
        <taxon>Monogononta</taxon>
        <taxon>Pseudotrocha</taxon>
        <taxon>Ploima</taxon>
        <taxon>Brachionidae</taxon>
        <taxon>Brachionus</taxon>
    </lineage>
</organism>
<dbReference type="AlphaFoldDB" id="A0A814JLN0"/>
<protein>
    <submittedName>
        <fullName evidence="1">Uncharacterized protein</fullName>
    </submittedName>
</protein>
<dbReference type="GO" id="GO:0005615">
    <property type="term" value="C:extracellular space"/>
    <property type="evidence" value="ECO:0007669"/>
    <property type="project" value="TreeGrafter"/>
</dbReference>
<dbReference type="Proteomes" id="UP000663879">
    <property type="component" value="Unassembled WGS sequence"/>
</dbReference>
<dbReference type="PANTHER" id="PTHR10974:SF1">
    <property type="entry name" value="FI08016P-RELATED"/>
    <property type="match status" value="1"/>
</dbReference>
<sequence length="194" mass="22586">LTTWWDVYETLMHVFHDQNNISDHPSQSKYLIESQKIKSTRNGESLFTVIPNRSCKQAKIPDYLCVCNYNLNIEQNNKKIKEGATFMIDHINNQLLKNYSDICMKLSLKKIIEVQSYTNYPGKYTIVLVTLPNEAVFDGTIILKEDKGTNVSYVILGKIIRINSYGITSNCMNKYSLRNYCYCRDYHDKISKKN</sequence>
<dbReference type="OrthoDB" id="413313at2759"/>
<keyword evidence="2" id="KW-1185">Reference proteome</keyword>
<evidence type="ECO:0000313" key="1">
    <source>
        <dbReference type="EMBL" id="CAF1040069.1"/>
    </source>
</evidence>
<dbReference type="PANTHER" id="PTHR10974">
    <property type="entry name" value="FI08016P-RELATED"/>
    <property type="match status" value="1"/>
</dbReference>
<dbReference type="InterPro" id="IPR004245">
    <property type="entry name" value="DUF229"/>
</dbReference>
<proteinExistence type="predicted"/>
<comment type="caution">
    <text evidence="1">The sequence shown here is derived from an EMBL/GenBank/DDBJ whole genome shotgun (WGS) entry which is preliminary data.</text>
</comment>
<dbReference type="EMBL" id="CAJNOC010005014">
    <property type="protein sequence ID" value="CAF1040069.1"/>
    <property type="molecule type" value="Genomic_DNA"/>
</dbReference>
<reference evidence="1" key="1">
    <citation type="submission" date="2021-02" db="EMBL/GenBank/DDBJ databases">
        <authorList>
            <person name="Nowell W R."/>
        </authorList>
    </citation>
    <scope>NUCLEOTIDE SEQUENCE</scope>
    <source>
        <strain evidence="1">Ploen Becks lab</strain>
    </source>
</reference>
<accession>A0A814JLN0</accession>
<evidence type="ECO:0000313" key="2">
    <source>
        <dbReference type="Proteomes" id="UP000663879"/>
    </source>
</evidence>
<name>A0A814JLN0_9BILA</name>
<dbReference type="Pfam" id="PF02995">
    <property type="entry name" value="DUF229"/>
    <property type="match status" value="1"/>
</dbReference>